<proteinExistence type="predicted"/>
<name>A0ACB8VQ13_9TELE</name>
<dbReference type="Proteomes" id="UP000831701">
    <property type="component" value="Chromosome 19"/>
</dbReference>
<protein>
    <submittedName>
        <fullName evidence="1">Uncharacterized protein</fullName>
    </submittedName>
</protein>
<reference evidence="1" key="1">
    <citation type="submission" date="2022-04" db="EMBL/GenBank/DDBJ databases">
        <title>Jade perch genome.</title>
        <authorList>
            <person name="Chao B."/>
        </authorList>
    </citation>
    <scope>NUCLEOTIDE SEQUENCE</scope>
    <source>
        <strain evidence="1">CB-2022</strain>
    </source>
</reference>
<evidence type="ECO:0000313" key="2">
    <source>
        <dbReference type="Proteomes" id="UP000831701"/>
    </source>
</evidence>
<accession>A0ACB8VQ13</accession>
<organism evidence="1 2">
    <name type="scientific">Scortum barcoo</name>
    <name type="common">barcoo grunter</name>
    <dbReference type="NCBI Taxonomy" id="214431"/>
    <lineage>
        <taxon>Eukaryota</taxon>
        <taxon>Metazoa</taxon>
        <taxon>Chordata</taxon>
        <taxon>Craniata</taxon>
        <taxon>Vertebrata</taxon>
        <taxon>Euteleostomi</taxon>
        <taxon>Actinopterygii</taxon>
        <taxon>Neopterygii</taxon>
        <taxon>Teleostei</taxon>
        <taxon>Neoteleostei</taxon>
        <taxon>Acanthomorphata</taxon>
        <taxon>Eupercaria</taxon>
        <taxon>Centrarchiformes</taxon>
        <taxon>Terapontoidei</taxon>
        <taxon>Terapontidae</taxon>
        <taxon>Scortum</taxon>
    </lineage>
</organism>
<evidence type="ECO:0000313" key="1">
    <source>
        <dbReference type="EMBL" id="KAI3357510.1"/>
    </source>
</evidence>
<comment type="caution">
    <text evidence="1">The sequence shown here is derived from an EMBL/GenBank/DDBJ whole genome shotgun (WGS) entry which is preliminary data.</text>
</comment>
<dbReference type="EMBL" id="CM041549">
    <property type="protein sequence ID" value="KAI3357510.1"/>
    <property type="molecule type" value="Genomic_DNA"/>
</dbReference>
<sequence length="984" mass="109277">MPLFQEDPAHLSKSRLRSDLVAHNVALPPAKSKKEVYVELHLKHVDQKHAADFSSDEEERAQDEAEDKEEDTEDSEMPDPSGLTDDDLKAALLARGVKAGPIVASTRALYEKKLRKLLQPDGHDSLNGAEKGVLYSDSEEEEGNGEEEGEKDSGSEGAKEEAVEQSEEAQQHSSQTGGFVYPQCFLPSSRLRAPQAPRNREASPRWNSGNALKSSERSRSRCSQIPVGISRASSVDQRSGLGSGVPSRSRSLSNVHSHSKQQMESRRSLSISTDAERELNGSNVQEHWSRSSGPDMPIVNKRTMKNQTLYYTPKTSPYKRRMKAHTSFCWLLFFCLYSKSLHGGCPPQEPVKDVLKDMFPDAVASPTGIYATRRKPIKGAAGRPIKYPYPDTPASPTTLERREVQRRLVPIQIQILVFLTVACLLYLIYVCVEDSSFSPFLALLEGLNQVSDTSFRCHNTRTMTDQGPKFKIFKFAKLIIGSLLITILLLFTGAFIRTLSLDVNAGLQLAAWEKTNNISLVIDHRQREELLANFKEAIRIPTVSLSKTDINTTALLQFDRLLRKAFPTVFSSSLVHHELVANYSHLFRVQGSQPDLTPYLLLAHIDVVPASESDGWEAPPFSAKEIDGFIYGRGTLDDKSPVMGILQALEYLLIKGYSPRRGFYIGFGHDEEVNGENGAMNIAGVLKQRGVQLSFVMDEGLAVLDGIISGLEGPAALIGISEKGSATVKLSVSMVPGHSSMPPSETTIGILAAAVKRLEENPMPRLFGLGPERGTFEHLAHKFGLPMKFVMSNLWLFSPLLSRVLERKPDTNAFVRTTTAVTMFNAGVKVNVIPSHAEAYVNLRIHSAQTLQEVLDLIQSTVGDQRVKMEFVEGFDPLPVSSADEKSFGFQIIKKTVLEMFPTVTVAPGICIGNTDSRHFKDLTTDIYRFAPVWFKPGDPQRFHGINERISKKNYEELVVFYFNLIQNCDIKKLPEPHSSTHEL</sequence>
<gene>
    <name evidence="1" type="ORF">L3Q82_015926</name>
</gene>
<keyword evidence="2" id="KW-1185">Reference proteome</keyword>